<keyword evidence="6" id="KW-0482">Metalloprotease</keyword>
<dbReference type="SMART" id="SM00631">
    <property type="entry name" value="Zn_pept"/>
    <property type="match status" value="1"/>
</dbReference>
<reference key="1">
    <citation type="submission" date="2010-11" db="EMBL/GenBank/DDBJ databases">
        <title>The complete genome of Leadbetterella byssophila DSM 17132.</title>
        <authorList>
            <consortium name="US DOE Joint Genome Institute (JGI-PGF)"/>
            <person name="Lucas S."/>
            <person name="Copeland A."/>
            <person name="Lapidus A."/>
            <person name="Glavina del Rio T."/>
            <person name="Dalin E."/>
            <person name="Tice H."/>
            <person name="Bruce D."/>
            <person name="Goodwin L."/>
            <person name="Pitluck S."/>
            <person name="Kyrpides N."/>
            <person name="Mavromatis K."/>
            <person name="Ivanova N."/>
            <person name="Teshima H."/>
            <person name="Brettin T."/>
            <person name="Detter J.C."/>
            <person name="Han C."/>
            <person name="Tapia R."/>
            <person name="Land M."/>
            <person name="Hauser L."/>
            <person name="Markowitz V."/>
            <person name="Cheng J.-F."/>
            <person name="Hugenholtz P."/>
            <person name="Woyke T."/>
            <person name="Wu D."/>
            <person name="Tindall B."/>
            <person name="Pomrenke H.G."/>
            <person name="Brambilla E."/>
            <person name="Klenk H.-P."/>
            <person name="Eisen J.A."/>
        </authorList>
    </citation>
    <scope>NUCLEOTIDE SEQUENCE [LARGE SCALE GENOMIC DNA]</scope>
    <source>
        <strain>DSM 17132</strain>
    </source>
</reference>
<name>E4RYQ1_LEAB4</name>
<dbReference type="CDD" id="cd06905">
    <property type="entry name" value="M14-like"/>
    <property type="match status" value="1"/>
</dbReference>
<keyword evidence="3" id="KW-0645">Protease</keyword>
<comment type="cofactor">
    <cofactor evidence="1">
        <name>Zn(2+)</name>
        <dbReference type="ChEBI" id="CHEBI:29105"/>
    </cofactor>
</comment>
<organism evidence="9 10">
    <name type="scientific">Leadbetterella byssophila (strain DSM 17132 / JCM 16389 / KACC 11308 / NBRC 106382 / 4M15)</name>
    <dbReference type="NCBI Taxonomy" id="649349"/>
    <lineage>
        <taxon>Bacteria</taxon>
        <taxon>Pseudomonadati</taxon>
        <taxon>Bacteroidota</taxon>
        <taxon>Cytophagia</taxon>
        <taxon>Cytophagales</taxon>
        <taxon>Leadbetterellaceae</taxon>
        <taxon>Leadbetterella</taxon>
    </lineage>
</organism>
<evidence type="ECO:0000256" key="3">
    <source>
        <dbReference type="ARBA" id="ARBA00022670"/>
    </source>
</evidence>
<accession>E4RYQ1</accession>
<comment type="similarity">
    <text evidence="2">Belongs to the peptidase M14 family.</text>
</comment>
<keyword evidence="10" id="KW-1185">Reference proteome</keyword>
<protein>
    <submittedName>
        <fullName evidence="9">Peptidase M14 carboxypeptidase A</fullName>
    </submittedName>
</protein>
<dbReference type="KEGG" id="lby:Lbys_0651"/>
<dbReference type="HOGENOM" id="CLU_028657_0_0_10"/>
<reference evidence="9 10" key="2">
    <citation type="journal article" date="2011" name="Stand. Genomic Sci.">
        <title>Complete genome sequence of Leadbetterella byssophila type strain (4M15).</title>
        <authorList>
            <person name="Abt B."/>
            <person name="Teshima H."/>
            <person name="Lucas S."/>
            <person name="Lapidus A."/>
            <person name="Del Rio T.G."/>
            <person name="Nolan M."/>
            <person name="Tice H."/>
            <person name="Cheng J.F."/>
            <person name="Pitluck S."/>
            <person name="Liolios K."/>
            <person name="Pagani I."/>
            <person name="Ivanova N."/>
            <person name="Mavromatis K."/>
            <person name="Pati A."/>
            <person name="Tapia R."/>
            <person name="Han C."/>
            <person name="Goodwin L."/>
            <person name="Chen A."/>
            <person name="Palaniappan K."/>
            <person name="Land M."/>
            <person name="Hauser L."/>
            <person name="Chang Y.J."/>
            <person name="Jeffries C.D."/>
            <person name="Rohde M."/>
            <person name="Goker M."/>
            <person name="Tindall B.J."/>
            <person name="Detter J.C."/>
            <person name="Woyke T."/>
            <person name="Bristow J."/>
            <person name="Eisen J.A."/>
            <person name="Markowitz V."/>
            <person name="Hugenholtz P."/>
            <person name="Klenk H.P."/>
            <person name="Kyrpides N.C."/>
        </authorList>
    </citation>
    <scope>NUCLEOTIDE SEQUENCE [LARGE SCALE GENOMIC DNA]</scope>
    <source>
        <strain evidence="10">DSM 17132 / JCM 16389 / KACC 11308 / NBRC 106382 / 4M15</strain>
    </source>
</reference>
<dbReference type="Gene3D" id="3.40.630.10">
    <property type="entry name" value="Zn peptidases"/>
    <property type="match status" value="1"/>
</dbReference>
<dbReference type="OrthoDB" id="5294005at2"/>
<dbReference type="AlphaFoldDB" id="E4RYQ1"/>
<evidence type="ECO:0000256" key="2">
    <source>
        <dbReference type="ARBA" id="ARBA00005988"/>
    </source>
</evidence>
<proteinExistence type="inferred from homology"/>
<keyword evidence="7" id="KW-0732">Signal</keyword>
<dbReference type="GO" id="GO:0004181">
    <property type="term" value="F:metallocarboxypeptidase activity"/>
    <property type="evidence" value="ECO:0007669"/>
    <property type="project" value="InterPro"/>
</dbReference>
<evidence type="ECO:0000256" key="7">
    <source>
        <dbReference type="SAM" id="SignalP"/>
    </source>
</evidence>
<dbReference type="RefSeq" id="WP_013407465.1">
    <property type="nucleotide sequence ID" value="NC_014655.1"/>
</dbReference>
<dbReference type="PANTHER" id="PTHR11705">
    <property type="entry name" value="PROTEASE FAMILY M14 CARBOXYPEPTIDASE A,B"/>
    <property type="match status" value="1"/>
</dbReference>
<evidence type="ECO:0000256" key="5">
    <source>
        <dbReference type="ARBA" id="ARBA00022833"/>
    </source>
</evidence>
<evidence type="ECO:0000313" key="9">
    <source>
        <dbReference type="EMBL" id="ADQ16413.1"/>
    </source>
</evidence>
<evidence type="ECO:0000256" key="6">
    <source>
        <dbReference type="ARBA" id="ARBA00023049"/>
    </source>
</evidence>
<evidence type="ECO:0000256" key="4">
    <source>
        <dbReference type="ARBA" id="ARBA00022801"/>
    </source>
</evidence>
<dbReference type="SUPFAM" id="SSF53187">
    <property type="entry name" value="Zn-dependent exopeptidases"/>
    <property type="match status" value="1"/>
</dbReference>
<dbReference type="EMBL" id="CP002305">
    <property type="protein sequence ID" value="ADQ16413.1"/>
    <property type="molecule type" value="Genomic_DNA"/>
</dbReference>
<dbReference type="PANTHER" id="PTHR11705:SF143">
    <property type="entry name" value="SLL0236 PROTEIN"/>
    <property type="match status" value="1"/>
</dbReference>
<dbReference type="Pfam" id="PF00246">
    <property type="entry name" value="Peptidase_M14"/>
    <property type="match status" value="1"/>
</dbReference>
<feature type="chain" id="PRO_5003188559" evidence="7">
    <location>
        <begin position="20"/>
        <end position="532"/>
    </location>
</feature>
<evidence type="ECO:0000259" key="8">
    <source>
        <dbReference type="SMART" id="SM00631"/>
    </source>
</evidence>
<dbReference type="Proteomes" id="UP000007435">
    <property type="component" value="Chromosome"/>
</dbReference>
<dbReference type="InterPro" id="IPR000834">
    <property type="entry name" value="Peptidase_M14"/>
</dbReference>
<dbReference type="STRING" id="649349.Lbys_0651"/>
<evidence type="ECO:0000256" key="1">
    <source>
        <dbReference type="ARBA" id="ARBA00001947"/>
    </source>
</evidence>
<gene>
    <name evidence="9" type="ordered locus">Lbys_0651</name>
</gene>
<evidence type="ECO:0000313" key="10">
    <source>
        <dbReference type="Proteomes" id="UP000007435"/>
    </source>
</evidence>
<dbReference type="GO" id="GO:0006508">
    <property type="term" value="P:proteolysis"/>
    <property type="evidence" value="ECO:0007669"/>
    <property type="project" value="UniProtKB-KW"/>
</dbReference>
<keyword evidence="4" id="KW-0378">Hydrolase</keyword>
<dbReference type="eggNOG" id="COG2866">
    <property type="taxonomic scope" value="Bacteria"/>
</dbReference>
<feature type="domain" description="Peptidase M14" evidence="8">
    <location>
        <begin position="23"/>
        <end position="354"/>
    </location>
</feature>
<sequence>MKIKLFVVGVLAAISPAFAQSTYSSSGQIQSRLKALTRTNITLSTIGKSSGGKDIQVLSLSQGDPSKNKAVLLVAGANGTHGAGTEIALKIAEGLAKLPADSLQKLLHQKTLYIIPALNPDALDQRTASLVYERAGNATSRDDDRDGRLNEDPFEDLNGDGLITLLRVEDPAGTYVASKEDPRVLVKANASKGEKGKYLLISEGIDNDKDGNFNEDGAGGVNIDKNFTFEYPVFEEGAGEHQASEPETRAFLDFLYSHTNIHTVIHLGLANNLSEPTKFDRMKASRRIIAGWLEKDAAVTEMVSKWYNKSVKSAGPALPQTPGNLSQTAYYHAGRFSFTTPGWWAPSSGKKGETSSPELDYLKWADKQGLKTFVPWTKINHPDFPNQNVEVGGLYPGAIYNPPIQYLDSAAIRHQEFLSSYLDGMPSTELVNSKVENLGNGLHRVTVTLVNKGLLPTYSEIGDRVRYIYKVSCKIKLSNGQTLVSGKAANYRTTLQAGESEQYSWLINGNGKITIEGGSPSSGISQLELTLK</sequence>
<dbReference type="GO" id="GO:0008270">
    <property type="term" value="F:zinc ion binding"/>
    <property type="evidence" value="ECO:0007669"/>
    <property type="project" value="InterPro"/>
</dbReference>
<keyword evidence="9" id="KW-0121">Carboxypeptidase</keyword>
<keyword evidence="5" id="KW-0862">Zinc</keyword>
<dbReference type="GO" id="GO:0005615">
    <property type="term" value="C:extracellular space"/>
    <property type="evidence" value="ECO:0007669"/>
    <property type="project" value="TreeGrafter"/>
</dbReference>
<feature type="signal peptide" evidence="7">
    <location>
        <begin position="1"/>
        <end position="19"/>
    </location>
</feature>